<gene>
    <name evidence="1" type="ORF">LP52_20655</name>
</gene>
<evidence type="ECO:0000313" key="2">
    <source>
        <dbReference type="Proteomes" id="UP000031675"/>
    </source>
</evidence>
<sequence>MDPDVRLHDHVAMAEIELYAELLIAVAGSDRRLTYEEIDVVLGVRAPVPEQRRRRMRRRPAQAHHAG</sequence>
<name>A0A0C2G1H1_9ACTN</name>
<dbReference type="EMBL" id="JROO01000042">
    <property type="protein sequence ID" value="KIH97133.1"/>
    <property type="molecule type" value="Genomic_DNA"/>
</dbReference>
<proteinExistence type="predicted"/>
<dbReference type="RefSeq" id="WP_040276011.1">
    <property type="nucleotide sequence ID" value="NZ_JROO01000042.1"/>
</dbReference>
<organism evidence="1 2">
    <name type="scientific">Streptomonospora alba</name>
    <dbReference type="NCBI Taxonomy" id="183763"/>
    <lineage>
        <taxon>Bacteria</taxon>
        <taxon>Bacillati</taxon>
        <taxon>Actinomycetota</taxon>
        <taxon>Actinomycetes</taxon>
        <taxon>Streptosporangiales</taxon>
        <taxon>Nocardiopsidaceae</taxon>
        <taxon>Streptomonospora</taxon>
    </lineage>
</organism>
<protein>
    <submittedName>
        <fullName evidence="1">Uncharacterized protein</fullName>
    </submittedName>
</protein>
<evidence type="ECO:0000313" key="1">
    <source>
        <dbReference type="EMBL" id="KIH97133.1"/>
    </source>
</evidence>
<dbReference type="AlphaFoldDB" id="A0A0C2G1H1"/>
<keyword evidence="2" id="KW-1185">Reference proteome</keyword>
<dbReference type="Proteomes" id="UP000031675">
    <property type="component" value="Unassembled WGS sequence"/>
</dbReference>
<reference evidence="2" key="1">
    <citation type="journal article" date="2015" name="Chem. Biol.">
        <title>Structure, bioactivity, and resistance mechanism of streptomonomicin, an unusual lasso Peptide from an understudied halophilic actinomycete.</title>
        <authorList>
            <person name="Metelev M."/>
            <person name="Tietz J.I."/>
            <person name="Melby J.O."/>
            <person name="Blair P.M."/>
            <person name="Zhu L."/>
            <person name="Livnat I."/>
            <person name="Severinov K."/>
            <person name="Mitchell D.A."/>
        </authorList>
    </citation>
    <scope>NUCLEOTIDE SEQUENCE [LARGE SCALE GENOMIC DNA]</scope>
    <source>
        <strain evidence="2">YIM 90003</strain>
    </source>
</reference>
<dbReference type="OrthoDB" id="3482089at2"/>
<accession>A0A0C2G1H1</accession>
<comment type="caution">
    <text evidence="1">The sequence shown here is derived from an EMBL/GenBank/DDBJ whole genome shotgun (WGS) entry which is preliminary data.</text>
</comment>